<dbReference type="GeneID" id="1465012"/>
<feature type="transmembrane region" description="Helical" evidence="1">
    <location>
        <begin position="345"/>
        <end position="363"/>
    </location>
</feature>
<feature type="transmembrane region" description="Helical" evidence="1">
    <location>
        <begin position="258"/>
        <end position="280"/>
    </location>
</feature>
<feature type="transmembrane region" description="Helical" evidence="1">
    <location>
        <begin position="126"/>
        <end position="145"/>
    </location>
</feature>
<feature type="transmembrane region" description="Helical" evidence="1">
    <location>
        <begin position="151"/>
        <end position="171"/>
    </location>
</feature>
<dbReference type="RefSeq" id="WP_011007263.1">
    <property type="nucleotide sequence ID" value="NZ_DUJP01000024.1"/>
</dbReference>
<accession>A0A832T397</accession>
<feature type="transmembrane region" description="Helical" evidence="1">
    <location>
        <begin position="9"/>
        <end position="33"/>
    </location>
</feature>
<gene>
    <name evidence="2" type="ORF">HA333_05285</name>
</gene>
<comment type="caution">
    <text evidence="2">The sequence shown here is derived from an EMBL/GenBank/DDBJ whole genome shotgun (WGS) entry which is preliminary data.</text>
</comment>
<evidence type="ECO:0000256" key="1">
    <source>
        <dbReference type="SAM" id="Phobius"/>
    </source>
</evidence>
<evidence type="ECO:0000313" key="3">
    <source>
        <dbReference type="Proteomes" id="UP000651120"/>
    </source>
</evidence>
<evidence type="ECO:0000313" key="2">
    <source>
        <dbReference type="EMBL" id="HII46864.1"/>
    </source>
</evidence>
<feature type="transmembrane region" description="Helical" evidence="1">
    <location>
        <begin position="102"/>
        <end position="119"/>
    </location>
</feature>
<keyword evidence="1" id="KW-1133">Transmembrane helix</keyword>
<sequence>MERMLSSALWVWGASVAGSVGGLLFWVLVAGLGGAASVGSAAAEVGFGVFLSSLLNFGFAQYVLREVPERGGSALASGLLASAGVGLGAFAAGLIAGRPLGGALALANLVLNTALAGLVAGGRPRLYFAVGVFNAFFKLLLLWALRDAVLSVALSAALSAVLGASLALYVVGVGRPGNWRGVFAAGAGNYWNNFSAGFAVSAGVVLAERVAGPAAAGVFYLTAMAALVVGSFAFSLSTSGIPVMARLGTAVAERVTRVGMGATVPLVAAASALAGPLFGLLGRDFSGAYPSLALGLVSAAELVAVNIAVAVYNVERSWGRLAALGLVSSASLVASSALLSGLAPWGPGAALALGFLPGFLLAARDVGAYPSLAGASVALLFSVLGLLLGPLWAAPLALASLLSLHLIGVVRVGELLGLARAALRL</sequence>
<dbReference type="Proteomes" id="UP000651120">
    <property type="component" value="Unassembled WGS sequence"/>
</dbReference>
<reference evidence="2" key="1">
    <citation type="journal article" date="2020" name="bioRxiv">
        <title>A rank-normalized archaeal taxonomy based on genome phylogeny resolves widespread incomplete and uneven classifications.</title>
        <authorList>
            <person name="Rinke C."/>
            <person name="Chuvochina M."/>
            <person name="Mussig A.J."/>
            <person name="Chaumeil P.-A."/>
            <person name="Waite D.W."/>
            <person name="Whitman W.B."/>
            <person name="Parks D.H."/>
            <person name="Hugenholtz P."/>
        </authorList>
    </citation>
    <scope>NUCLEOTIDE SEQUENCE</scope>
    <source>
        <strain evidence="2">UBA8839</strain>
    </source>
</reference>
<feature type="transmembrane region" description="Helical" evidence="1">
    <location>
        <begin position="183"/>
        <end position="206"/>
    </location>
</feature>
<dbReference type="AlphaFoldDB" id="A0A832T397"/>
<protein>
    <submittedName>
        <fullName evidence="2">Uncharacterized protein</fullName>
    </submittedName>
</protein>
<feature type="transmembrane region" description="Helical" evidence="1">
    <location>
        <begin position="398"/>
        <end position="419"/>
    </location>
</feature>
<dbReference type="OMA" id="VKSAAWI"/>
<proteinExistence type="predicted"/>
<feature type="transmembrane region" description="Helical" evidence="1">
    <location>
        <begin position="292"/>
        <end position="314"/>
    </location>
</feature>
<feature type="transmembrane region" description="Helical" evidence="1">
    <location>
        <begin position="372"/>
        <end position="392"/>
    </location>
</feature>
<feature type="transmembrane region" description="Helical" evidence="1">
    <location>
        <begin position="76"/>
        <end position="96"/>
    </location>
</feature>
<dbReference type="EMBL" id="DUJP01000024">
    <property type="protein sequence ID" value="HII46864.1"/>
    <property type="molecule type" value="Genomic_DNA"/>
</dbReference>
<name>A0A832T397_9CREN</name>
<organism evidence="2 3">
    <name type="scientific">Pyrobaculum aerophilum</name>
    <dbReference type="NCBI Taxonomy" id="13773"/>
    <lineage>
        <taxon>Archaea</taxon>
        <taxon>Thermoproteota</taxon>
        <taxon>Thermoprotei</taxon>
        <taxon>Thermoproteales</taxon>
        <taxon>Thermoproteaceae</taxon>
        <taxon>Pyrobaculum</taxon>
    </lineage>
</organism>
<feature type="transmembrane region" description="Helical" evidence="1">
    <location>
        <begin position="218"/>
        <end position="237"/>
    </location>
</feature>
<keyword evidence="1" id="KW-0472">Membrane</keyword>
<keyword evidence="1" id="KW-0812">Transmembrane</keyword>
<feature type="transmembrane region" description="Helical" evidence="1">
    <location>
        <begin position="321"/>
        <end position="339"/>
    </location>
</feature>
<feature type="transmembrane region" description="Helical" evidence="1">
    <location>
        <begin position="45"/>
        <end position="64"/>
    </location>
</feature>